<dbReference type="EMBL" id="AFYH01268522">
    <property type="status" value="NOT_ANNOTATED_CDS"/>
    <property type="molecule type" value="Genomic_DNA"/>
</dbReference>
<dbReference type="STRING" id="7897.ENSLACP00000000926"/>
<keyword evidence="1" id="KW-0732">Signal</keyword>
<evidence type="ECO:0000313" key="5">
    <source>
        <dbReference type="Proteomes" id="UP000008672"/>
    </source>
</evidence>
<evidence type="ECO:0000256" key="2">
    <source>
        <dbReference type="ARBA" id="ARBA00023157"/>
    </source>
</evidence>
<dbReference type="AlphaFoldDB" id="H2ZU55"/>
<dbReference type="InterPro" id="IPR050958">
    <property type="entry name" value="Cell_Adh-Cytoskel_Orgn"/>
</dbReference>
<dbReference type="InterPro" id="IPR013098">
    <property type="entry name" value="Ig_I-set"/>
</dbReference>
<evidence type="ECO:0000259" key="3">
    <source>
        <dbReference type="PROSITE" id="PS50835"/>
    </source>
</evidence>
<dbReference type="PANTHER" id="PTHR45080">
    <property type="entry name" value="CONTACTIN 5"/>
    <property type="match status" value="1"/>
</dbReference>
<feature type="domain" description="Ig-like" evidence="3">
    <location>
        <begin position="10"/>
        <end position="103"/>
    </location>
</feature>
<dbReference type="SUPFAM" id="SSF48726">
    <property type="entry name" value="Immunoglobulin"/>
    <property type="match status" value="2"/>
</dbReference>
<name>H2ZU55_LATCH</name>
<dbReference type="Ensembl" id="ENSLACT00000000935.1">
    <property type="protein sequence ID" value="ENSLACP00000000926.1"/>
    <property type="gene ID" value="ENSLACG00000000827.1"/>
</dbReference>
<dbReference type="SMART" id="SM00409">
    <property type="entry name" value="IG"/>
    <property type="match status" value="1"/>
</dbReference>
<sequence>MINFNNLSLPTGVRFLEGPQNMTVSQGSSVRLHCAVEGEEDPEVYWLKDGMEVDSNDDLYVPQDHRWDVYLRLSSVMKSDAGRYQCETEENGTKILSEEAWLSVEVLGVPHFTPEPEDVTVFAGLPFNLTCIAVGPPEPVEIVWWLGGVQVEEVAEHSPAILTVAG</sequence>
<dbReference type="InterPro" id="IPR013783">
    <property type="entry name" value="Ig-like_fold"/>
</dbReference>
<dbReference type="InterPro" id="IPR007110">
    <property type="entry name" value="Ig-like_dom"/>
</dbReference>
<proteinExistence type="predicted"/>
<dbReference type="OMA" id="RYQCETE"/>
<dbReference type="Bgee" id="ENSLACG00000000827">
    <property type="expression patterns" value="Expressed in pelvic fin and 2 other cell types or tissues"/>
</dbReference>
<protein>
    <recommendedName>
        <fullName evidence="3">Ig-like domain-containing protein</fullName>
    </recommendedName>
</protein>
<dbReference type="Proteomes" id="UP000008672">
    <property type="component" value="Unassembled WGS sequence"/>
</dbReference>
<dbReference type="Pfam" id="PF07679">
    <property type="entry name" value="I-set"/>
    <property type="match status" value="1"/>
</dbReference>
<dbReference type="GO" id="GO:0043025">
    <property type="term" value="C:neuronal cell body"/>
    <property type="evidence" value="ECO:0007669"/>
    <property type="project" value="TreeGrafter"/>
</dbReference>
<dbReference type="EMBL" id="AFYH01268520">
    <property type="status" value="NOT_ANNOTATED_CDS"/>
    <property type="molecule type" value="Genomic_DNA"/>
</dbReference>
<dbReference type="GO" id="GO:0050808">
    <property type="term" value="P:synapse organization"/>
    <property type="evidence" value="ECO:0007669"/>
    <property type="project" value="TreeGrafter"/>
</dbReference>
<dbReference type="GO" id="GO:0007156">
    <property type="term" value="P:homophilic cell adhesion via plasma membrane adhesion molecules"/>
    <property type="evidence" value="ECO:0007669"/>
    <property type="project" value="TreeGrafter"/>
</dbReference>
<dbReference type="InParanoid" id="H2ZU55"/>
<dbReference type="EMBL" id="AFYH01268521">
    <property type="status" value="NOT_ANNOTATED_CDS"/>
    <property type="molecule type" value="Genomic_DNA"/>
</dbReference>
<dbReference type="PROSITE" id="PS50835">
    <property type="entry name" value="IG_LIKE"/>
    <property type="match status" value="2"/>
</dbReference>
<reference evidence="4" key="3">
    <citation type="submission" date="2025-09" db="UniProtKB">
        <authorList>
            <consortium name="Ensembl"/>
        </authorList>
    </citation>
    <scope>IDENTIFICATION</scope>
</reference>
<feature type="domain" description="Ig-like" evidence="3">
    <location>
        <begin position="110"/>
        <end position="166"/>
    </location>
</feature>
<evidence type="ECO:0000256" key="1">
    <source>
        <dbReference type="ARBA" id="ARBA00022729"/>
    </source>
</evidence>
<dbReference type="GeneTree" id="ENSGT00940000155879"/>
<dbReference type="GO" id="GO:0005886">
    <property type="term" value="C:plasma membrane"/>
    <property type="evidence" value="ECO:0007669"/>
    <property type="project" value="TreeGrafter"/>
</dbReference>
<dbReference type="PANTHER" id="PTHR45080:SF8">
    <property type="entry name" value="IG-LIKE DOMAIN-CONTAINING PROTEIN"/>
    <property type="match status" value="1"/>
</dbReference>
<reference evidence="4" key="2">
    <citation type="submission" date="2025-08" db="UniProtKB">
        <authorList>
            <consortium name="Ensembl"/>
        </authorList>
    </citation>
    <scope>IDENTIFICATION</scope>
</reference>
<dbReference type="InterPro" id="IPR036179">
    <property type="entry name" value="Ig-like_dom_sf"/>
</dbReference>
<dbReference type="GO" id="GO:0008046">
    <property type="term" value="F:axon guidance receptor activity"/>
    <property type="evidence" value="ECO:0007669"/>
    <property type="project" value="TreeGrafter"/>
</dbReference>
<dbReference type="Gene3D" id="2.60.40.10">
    <property type="entry name" value="Immunoglobulins"/>
    <property type="match status" value="2"/>
</dbReference>
<keyword evidence="5" id="KW-1185">Reference proteome</keyword>
<keyword evidence="2" id="KW-1015">Disulfide bond</keyword>
<dbReference type="GO" id="GO:0030424">
    <property type="term" value="C:axon"/>
    <property type="evidence" value="ECO:0007669"/>
    <property type="project" value="TreeGrafter"/>
</dbReference>
<reference evidence="5" key="1">
    <citation type="submission" date="2011-08" db="EMBL/GenBank/DDBJ databases">
        <title>The draft genome of Latimeria chalumnae.</title>
        <authorList>
            <person name="Di Palma F."/>
            <person name="Alfoldi J."/>
            <person name="Johnson J."/>
            <person name="Berlin A."/>
            <person name="Gnerre S."/>
            <person name="Jaffe D."/>
            <person name="MacCallum I."/>
            <person name="Young S."/>
            <person name="Walker B.J."/>
            <person name="Lander E."/>
            <person name="Lindblad-Toh K."/>
        </authorList>
    </citation>
    <scope>NUCLEOTIDE SEQUENCE [LARGE SCALE GENOMIC DNA]</scope>
    <source>
        <strain evidence="5">Wild caught</strain>
    </source>
</reference>
<dbReference type="HOGENOM" id="CLU_136538_0_0_1"/>
<dbReference type="InterPro" id="IPR003599">
    <property type="entry name" value="Ig_sub"/>
</dbReference>
<dbReference type="SMART" id="SM00408">
    <property type="entry name" value="IGc2"/>
    <property type="match status" value="1"/>
</dbReference>
<evidence type="ECO:0000313" key="4">
    <source>
        <dbReference type="Ensembl" id="ENSLACP00000000926.1"/>
    </source>
</evidence>
<accession>H2ZU55</accession>
<organism evidence="4 5">
    <name type="scientific">Latimeria chalumnae</name>
    <name type="common">Coelacanth</name>
    <dbReference type="NCBI Taxonomy" id="7897"/>
    <lineage>
        <taxon>Eukaryota</taxon>
        <taxon>Metazoa</taxon>
        <taxon>Chordata</taxon>
        <taxon>Craniata</taxon>
        <taxon>Vertebrata</taxon>
        <taxon>Euteleostomi</taxon>
        <taxon>Coelacanthiformes</taxon>
        <taxon>Coelacanthidae</taxon>
        <taxon>Latimeria</taxon>
    </lineage>
</organism>
<dbReference type="InterPro" id="IPR003598">
    <property type="entry name" value="Ig_sub2"/>
</dbReference>